<evidence type="ECO:0008006" key="9">
    <source>
        <dbReference type="Google" id="ProtNLM"/>
    </source>
</evidence>
<dbReference type="Pfam" id="PF04241">
    <property type="entry name" value="DUF423"/>
    <property type="match status" value="1"/>
</dbReference>
<feature type="transmembrane region" description="Helical" evidence="6">
    <location>
        <begin position="97"/>
        <end position="121"/>
    </location>
</feature>
<dbReference type="InterPro" id="IPR006696">
    <property type="entry name" value="DUF423"/>
</dbReference>
<accession>A0A1A6C894</accession>
<dbReference type="GO" id="GO:0005886">
    <property type="term" value="C:plasma membrane"/>
    <property type="evidence" value="ECO:0007669"/>
    <property type="project" value="TreeGrafter"/>
</dbReference>
<evidence type="ECO:0000256" key="2">
    <source>
        <dbReference type="ARBA" id="ARBA00009694"/>
    </source>
</evidence>
<dbReference type="PANTHER" id="PTHR43461:SF1">
    <property type="entry name" value="TRANSMEMBRANE PROTEIN 256"/>
    <property type="match status" value="1"/>
</dbReference>
<dbReference type="PANTHER" id="PTHR43461">
    <property type="entry name" value="TRANSMEMBRANE PROTEIN 256"/>
    <property type="match status" value="1"/>
</dbReference>
<dbReference type="OrthoDB" id="9802121at2"/>
<evidence type="ECO:0000256" key="3">
    <source>
        <dbReference type="ARBA" id="ARBA00022692"/>
    </source>
</evidence>
<sequence length="127" mass="13481">MNRSFVALGAILGMLYVIMGAVSDHVVHAEVDAHLFRIFNIALRFQIDHALGLIAIGLSAAHIGRSRWLSAAGWLMFAGTAMFSGSLYLIVLTGFNGLAVITPFGGSALILSWLLFVIAIVKGPAKA</sequence>
<keyword evidence="8" id="KW-1185">Reference proteome</keyword>
<protein>
    <recommendedName>
        <fullName evidence="9">DUF423 domain-containing protein</fullName>
    </recommendedName>
</protein>
<evidence type="ECO:0000313" key="7">
    <source>
        <dbReference type="EMBL" id="OBS10769.1"/>
    </source>
</evidence>
<comment type="subcellular location">
    <subcellularLocation>
        <location evidence="1">Membrane</location>
        <topology evidence="1">Multi-pass membrane protein</topology>
    </subcellularLocation>
</comment>
<dbReference type="AlphaFoldDB" id="A0A1A6C894"/>
<reference evidence="7 8" key="1">
    <citation type="journal article" date="2014" name="Genome Announc.">
        <title>Draft Genome Sequence of the Iron-Oxidizing, Acidophilic, and Halotolerant 'Thiobacillus prosperus' Type Strain DSM 5130.</title>
        <authorList>
            <person name="Ossandon F.J."/>
            <person name="Cardenas J.P."/>
            <person name="Corbett M."/>
            <person name="Quatrini R."/>
            <person name="Holmes D.S."/>
            <person name="Watkin E."/>
        </authorList>
    </citation>
    <scope>NUCLEOTIDE SEQUENCE [LARGE SCALE GENOMIC DNA]</scope>
    <source>
        <strain evidence="7 8">DSM 5130</strain>
    </source>
</reference>
<feature type="transmembrane region" description="Helical" evidence="6">
    <location>
        <begin position="45"/>
        <end position="64"/>
    </location>
</feature>
<keyword evidence="5 6" id="KW-0472">Membrane</keyword>
<comment type="similarity">
    <text evidence="2">Belongs to the UPF0382 family.</text>
</comment>
<name>A0A1A6C894_9GAMM</name>
<feature type="transmembrane region" description="Helical" evidence="6">
    <location>
        <begin position="71"/>
        <end position="91"/>
    </location>
</feature>
<dbReference type="EMBL" id="JQSG02000001">
    <property type="protein sequence ID" value="OBS10769.1"/>
    <property type="molecule type" value="Genomic_DNA"/>
</dbReference>
<evidence type="ECO:0000313" key="8">
    <source>
        <dbReference type="Proteomes" id="UP000029273"/>
    </source>
</evidence>
<dbReference type="Proteomes" id="UP000029273">
    <property type="component" value="Unassembled WGS sequence"/>
</dbReference>
<gene>
    <name evidence="7" type="ORF">Thpro_020485</name>
</gene>
<proteinExistence type="inferred from homology"/>
<evidence type="ECO:0000256" key="1">
    <source>
        <dbReference type="ARBA" id="ARBA00004141"/>
    </source>
</evidence>
<comment type="caution">
    <text evidence="7">The sequence shown here is derived from an EMBL/GenBank/DDBJ whole genome shotgun (WGS) entry which is preliminary data.</text>
</comment>
<evidence type="ECO:0000256" key="4">
    <source>
        <dbReference type="ARBA" id="ARBA00022989"/>
    </source>
</evidence>
<keyword evidence="3 6" id="KW-0812">Transmembrane</keyword>
<evidence type="ECO:0000256" key="6">
    <source>
        <dbReference type="SAM" id="Phobius"/>
    </source>
</evidence>
<dbReference type="STRING" id="160660.BJI67_07740"/>
<keyword evidence="4 6" id="KW-1133">Transmembrane helix</keyword>
<dbReference type="RefSeq" id="WP_065089159.1">
    <property type="nucleotide sequence ID" value="NZ_JQSG02000001.1"/>
</dbReference>
<organism evidence="7 8">
    <name type="scientific">Acidihalobacter prosperus</name>
    <dbReference type="NCBI Taxonomy" id="160660"/>
    <lineage>
        <taxon>Bacteria</taxon>
        <taxon>Pseudomonadati</taxon>
        <taxon>Pseudomonadota</taxon>
        <taxon>Gammaproteobacteria</taxon>
        <taxon>Chromatiales</taxon>
        <taxon>Ectothiorhodospiraceae</taxon>
        <taxon>Acidihalobacter</taxon>
    </lineage>
</organism>
<evidence type="ECO:0000256" key="5">
    <source>
        <dbReference type="ARBA" id="ARBA00023136"/>
    </source>
</evidence>